<reference evidence="2 5" key="2">
    <citation type="submission" date="2016-11" db="EMBL/GenBank/DDBJ databases">
        <title>Genomic analysis of Caldithrix abyssi and proposal of a novel bacterial phylum Caldithrichaeota.</title>
        <authorList>
            <person name="Kublanov I."/>
            <person name="Sigalova O."/>
            <person name="Gavrilov S."/>
            <person name="Lebedinsky A."/>
            <person name="Ivanova N."/>
            <person name="Daum C."/>
            <person name="Reddy T."/>
            <person name="Klenk H.P."/>
            <person name="Goker M."/>
            <person name="Reva O."/>
            <person name="Miroshnichenko M."/>
            <person name="Kyprides N."/>
            <person name="Woyke T."/>
            <person name="Gelfand M."/>
        </authorList>
    </citation>
    <scope>NUCLEOTIDE SEQUENCE [LARGE SCALE GENOMIC DNA]</scope>
    <source>
        <strain evidence="2 5">LF13</strain>
    </source>
</reference>
<dbReference type="eggNOG" id="COG5563">
    <property type="taxonomic scope" value="Bacteria"/>
</dbReference>
<dbReference type="Proteomes" id="UP000183868">
    <property type="component" value="Chromosome"/>
</dbReference>
<dbReference type="InterPro" id="IPR026444">
    <property type="entry name" value="Secre_tail"/>
</dbReference>
<gene>
    <name evidence="2" type="ORF">Cabys_1962</name>
    <name evidence="3" type="ORF">Calab_3085</name>
</gene>
<evidence type="ECO:0000259" key="1">
    <source>
        <dbReference type="Pfam" id="PF18962"/>
    </source>
</evidence>
<feature type="domain" description="Secretion system C-terminal sorting" evidence="1">
    <location>
        <begin position="261"/>
        <end position="337"/>
    </location>
</feature>
<organism evidence="3 4">
    <name type="scientific">Caldithrix abyssi DSM 13497</name>
    <dbReference type="NCBI Taxonomy" id="880073"/>
    <lineage>
        <taxon>Bacteria</taxon>
        <taxon>Pseudomonadati</taxon>
        <taxon>Calditrichota</taxon>
        <taxon>Calditrichia</taxon>
        <taxon>Calditrichales</taxon>
        <taxon>Calditrichaceae</taxon>
        <taxon>Caldithrix</taxon>
    </lineage>
</organism>
<protein>
    <submittedName>
        <fullName evidence="2">Por secretion system C-terminal sorting domain-containing protein</fullName>
    </submittedName>
</protein>
<reference evidence="3 4" key="1">
    <citation type="submission" date="2011-09" db="EMBL/GenBank/DDBJ databases">
        <title>The permanent draft genome of Caldithrix abyssi DSM 13497.</title>
        <authorList>
            <consortium name="US DOE Joint Genome Institute (JGI-PGF)"/>
            <person name="Lucas S."/>
            <person name="Han J."/>
            <person name="Lapidus A."/>
            <person name="Bruce D."/>
            <person name="Goodwin L."/>
            <person name="Pitluck S."/>
            <person name="Peters L."/>
            <person name="Kyrpides N."/>
            <person name="Mavromatis K."/>
            <person name="Ivanova N."/>
            <person name="Mikhailova N."/>
            <person name="Chertkov O."/>
            <person name="Detter J.C."/>
            <person name="Tapia R."/>
            <person name="Han C."/>
            <person name="Land M."/>
            <person name="Hauser L."/>
            <person name="Markowitz V."/>
            <person name="Cheng J.-F."/>
            <person name="Hugenholtz P."/>
            <person name="Woyke T."/>
            <person name="Wu D."/>
            <person name="Spring S."/>
            <person name="Brambilla E."/>
            <person name="Klenk H.-P."/>
            <person name="Eisen J.A."/>
        </authorList>
    </citation>
    <scope>NUCLEOTIDE SEQUENCE [LARGE SCALE GENOMIC DNA]</scope>
    <source>
        <strain evidence="3 4">DSM 13497</strain>
    </source>
</reference>
<dbReference type="Proteomes" id="UP000004671">
    <property type="component" value="Chromosome"/>
</dbReference>
<dbReference type="STRING" id="880073.Cabys_1962"/>
<dbReference type="OrthoDB" id="370098at2"/>
<dbReference type="PaxDb" id="880073-Calab_3085"/>
<keyword evidence="4" id="KW-1185">Reference proteome</keyword>
<dbReference type="Gene3D" id="2.60.120.200">
    <property type="match status" value="1"/>
</dbReference>
<evidence type="ECO:0000313" key="4">
    <source>
        <dbReference type="Proteomes" id="UP000004671"/>
    </source>
</evidence>
<name>H1XTS4_CALAY</name>
<dbReference type="Gene3D" id="2.60.40.4070">
    <property type="match status" value="1"/>
</dbReference>
<proteinExistence type="predicted"/>
<dbReference type="Pfam" id="PF18962">
    <property type="entry name" value="Por_Secre_tail"/>
    <property type="match status" value="1"/>
</dbReference>
<evidence type="ECO:0000313" key="2">
    <source>
        <dbReference type="EMBL" id="APF18711.1"/>
    </source>
</evidence>
<dbReference type="KEGG" id="caby:Cabys_1962"/>
<dbReference type="EMBL" id="CP018099">
    <property type="protein sequence ID" value="APF18711.1"/>
    <property type="molecule type" value="Genomic_DNA"/>
</dbReference>
<evidence type="ECO:0000313" key="3">
    <source>
        <dbReference type="EMBL" id="EHO42691.1"/>
    </source>
</evidence>
<dbReference type="HOGENOM" id="CLU_836198_0_0_0"/>
<evidence type="ECO:0000313" key="5">
    <source>
        <dbReference type="Proteomes" id="UP000183868"/>
    </source>
</evidence>
<dbReference type="EMBL" id="CM001402">
    <property type="protein sequence ID" value="EHO42691.1"/>
    <property type="molecule type" value="Genomic_DNA"/>
</dbReference>
<dbReference type="AlphaFoldDB" id="H1XTS4"/>
<dbReference type="InterPro" id="IPR013320">
    <property type="entry name" value="ConA-like_dom_sf"/>
</dbReference>
<dbReference type="SUPFAM" id="SSF49899">
    <property type="entry name" value="Concanavalin A-like lectins/glucanases"/>
    <property type="match status" value="1"/>
</dbReference>
<dbReference type="eggNOG" id="COG2273">
    <property type="taxonomic scope" value="Bacteria"/>
</dbReference>
<dbReference type="RefSeq" id="WP_006930046.1">
    <property type="nucleotide sequence ID" value="NZ_CM001402.1"/>
</dbReference>
<accession>H1XTS4</accession>
<dbReference type="NCBIfam" id="TIGR04183">
    <property type="entry name" value="Por_Secre_tail"/>
    <property type="match status" value="1"/>
</dbReference>
<sequence precursor="true">MNKYRLILKILLVFVMGGGPVFAQRLIHFAGVDWWVKNGGPYGPGPNYWSDSAQNVWIDAQGRLHLAIRKVNDIWYCSEVYTVKPTTFGEHRFLVDGYIDRMDKNIVLGLFVYADDQAEIDIEYAKWGYQNKTDVGSYTVQPYSTPGNQYSFESPLDSSKNTHFFDWQPEYVLFGSMRGHYYGAPPSSNYYIAQWAYNGADNPSASRQLHTHINFWLNQGQAPQDLSILEVIITDVVQPLNTSALKGEEKLPLAVELRQNFPNPFNSWTTIEYAIIQATRVTLSVFNINGEKIKELVNRRQKPGVYQLRFDAQNLPSGMYFYQLKTEIFTERRKMLIIK</sequence>